<dbReference type="RefSeq" id="WP_026417531.1">
    <property type="nucleotide sequence ID" value="NZ_AUBJ02000001.1"/>
</dbReference>
<name>A0ABT1JJA5_ACTCY</name>
<proteinExistence type="predicted"/>
<reference evidence="1 2" key="2">
    <citation type="submission" date="2022-06" db="EMBL/GenBank/DDBJ databases">
        <title>Genomic Encyclopedia of Type Strains, Phase I: the one thousand microbial genomes (KMG-I) project.</title>
        <authorList>
            <person name="Kyrpides N."/>
        </authorList>
    </citation>
    <scope>NUCLEOTIDE SEQUENCE [LARGE SCALE GENOMIC DNA]</scope>
    <source>
        <strain evidence="1 2">DSM 43889</strain>
    </source>
</reference>
<evidence type="ECO:0000313" key="1">
    <source>
        <dbReference type="EMBL" id="MCP2332568.1"/>
    </source>
</evidence>
<evidence type="ECO:0000313" key="2">
    <source>
        <dbReference type="Proteomes" id="UP000791080"/>
    </source>
</evidence>
<keyword evidence="2" id="KW-1185">Reference proteome</keyword>
<comment type="caution">
    <text evidence="1">The sequence shown here is derived from an EMBL/GenBank/DDBJ whole genome shotgun (WGS) entry which is preliminary data.</text>
</comment>
<sequence length="127" mass="13651">MRAVQDAVRALTARNFTHVRLPARGRTARAELFARDHGLHIDLLRVTGLADAHAARMVAGPSGPGNATLLWAAEGGFVEVVVELLSLPEPGEPGAPTSPSYRVVRPRYLWTRPPSGRTGATPLWSPN</sequence>
<dbReference type="Proteomes" id="UP000791080">
    <property type="component" value="Unassembled WGS sequence"/>
</dbReference>
<gene>
    <name evidence="1" type="ORF">G443_002838</name>
</gene>
<organism evidence="1 2">
    <name type="scientific">Actinoalloteichus caeruleus DSM 43889</name>
    <dbReference type="NCBI Taxonomy" id="1120930"/>
    <lineage>
        <taxon>Bacteria</taxon>
        <taxon>Bacillati</taxon>
        <taxon>Actinomycetota</taxon>
        <taxon>Actinomycetes</taxon>
        <taxon>Pseudonocardiales</taxon>
        <taxon>Pseudonocardiaceae</taxon>
        <taxon>Actinoalloteichus</taxon>
        <taxon>Actinoalloteichus cyanogriseus</taxon>
    </lineage>
</organism>
<protein>
    <submittedName>
        <fullName evidence="1">Uncharacterized protein</fullName>
    </submittedName>
</protein>
<accession>A0ABT1JJA5</accession>
<dbReference type="EMBL" id="AUBJ02000001">
    <property type="protein sequence ID" value="MCP2332568.1"/>
    <property type="molecule type" value="Genomic_DNA"/>
</dbReference>
<reference evidence="1 2" key="1">
    <citation type="submission" date="2013-07" db="EMBL/GenBank/DDBJ databases">
        <authorList>
            <consortium name="DOE Joint Genome Institute"/>
            <person name="Reeve W."/>
            <person name="Huntemann M."/>
            <person name="Han J."/>
            <person name="Chen A."/>
            <person name="Kyrpides N."/>
            <person name="Mavromatis K."/>
            <person name="Markowitz V."/>
            <person name="Palaniappan K."/>
            <person name="Ivanova N."/>
            <person name="Schaumberg A."/>
            <person name="Pati A."/>
            <person name="Liolios K."/>
            <person name="Nordberg H.P."/>
            <person name="Cantor M.N."/>
            <person name="Hua S.X."/>
            <person name="Woyke T."/>
        </authorList>
    </citation>
    <scope>NUCLEOTIDE SEQUENCE [LARGE SCALE GENOMIC DNA]</scope>
    <source>
        <strain evidence="1 2">DSM 43889</strain>
    </source>
</reference>